<dbReference type="EMBL" id="LRBP01000003">
    <property type="protein sequence ID" value="OII75245.1"/>
    <property type="molecule type" value="Genomic_DNA"/>
</dbReference>
<dbReference type="OrthoDB" id="344242at2759"/>
<evidence type="ECO:0000256" key="1">
    <source>
        <dbReference type="SAM" id="MobiDB-lite"/>
    </source>
</evidence>
<keyword evidence="2" id="KW-0732">Signal</keyword>
<feature type="compositionally biased region" description="Low complexity" evidence="1">
    <location>
        <begin position="244"/>
        <end position="283"/>
    </location>
</feature>
<accession>A0A1J4MQS5</accession>
<organism evidence="3 4">
    <name type="scientific">Cryptosporidium ubiquitum</name>
    <dbReference type="NCBI Taxonomy" id="857276"/>
    <lineage>
        <taxon>Eukaryota</taxon>
        <taxon>Sar</taxon>
        <taxon>Alveolata</taxon>
        <taxon>Apicomplexa</taxon>
        <taxon>Conoidasida</taxon>
        <taxon>Coccidia</taxon>
        <taxon>Eucoccidiorida</taxon>
        <taxon>Eimeriorina</taxon>
        <taxon>Cryptosporidiidae</taxon>
        <taxon>Cryptosporidium</taxon>
    </lineage>
</organism>
<keyword evidence="4" id="KW-1185">Reference proteome</keyword>
<feature type="compositionally biased region" description="Low complexity" evidence="1">
    <location>
        <begin position="44"/>
        <end position="56"/>
    </location>
</feature>
<gene>
    <name evidence="3" type="ORF">cubi_03724</name>
</gene>
<feature type="chain" id="PRO_5013176165" evidence="2">
    <location>
        <begin position="21"/>
        <end position="306"/>
    </location>
</feature>
<feature type="signal peptide" evidence="2">
    <location>
        <begin position="1"/>
        <end position="20"/>
    </location>
</feature>
<evidence type="ECO:0000313" key="3">
    <source>
        <dbReference type="EMBL" id="OII75245.1"/>
    </source>
</evidence>
<dbReference type="VEuPathDB" id="CryptoDB:cubi_03724"/>
<feature type="region of interest" description="Disordered" evidence="1">
    <location>
        <begin position="44"/>
        <end position="87"/>
    </location>
</feature>
<comment type="caution">
    <text evidence="3">The sequence shown here is derived from an EMBL/GenBank/DDBJ whole genome shotgun (WGS) entry which is preliminary data.</text>
</comment>
<sequence>MYSNVSLLILFAAILANISIYPIPNTDASSLNHSIFSYVQIKSATGSASGSGPSSPNERKRKLSGDDCDSGSSGRRSSRRLRVEEGESTSTLNTLEFLSESLDDITSVQKPEQVSEEQLLDLILSEYENRGIQREEITEEQICASASAQAKNCFKKWKQVKQSLKCLEASLNDLEERQRCCPVADDDEARSYSEAHFEILQKQELVSQIEASLASSYNHFLNIKEKHSKVRRSARLGNNRQPGTSTHIPQQPSQTPSTSSSQGQFGTTQSTHATARTHTRTSQAGRGVTSTRRSRRKRYRRRRRTF</sequence>
<proteinExistence type="predicted"/>
<dbReference type="Proteomes" id="UP000186176">
    <property type="component" value="Unassembled WGS sequence"/>
</dbReference>
<dbReference type="RefSeq" id="XP_028876257.1">
    <property type="nucleotide sequence ID" value="XM_029020738.1"/>
</dbReference>
<reference evidence="3 4" key="1">
    <citation type="submission" date="2016-10" db="EMBL/GenBank/DDBJ databases">
        <title>Reductive evolution of mitochondrial metabolism and differential evolution of invasion-related proteins in Cryptosporidium.</title>
        <authorList>
            <person name="Liu S."/>
            <person name="Roellig D.M."/>
            <person name="Guo Y."/>
            <person name="Li N."/>
            <person name="Frace M.A."/>
            <person name="Tang K."/>
            <person name="Zhang L."/>
            <person name="Feng Y."/>
            <person name="Xiao L."/>
        </authorList>
    </citation>
    <scope>NUCLEOTIDE SEQUENCE [LARGE SCALE GENOMIC DNA]</scope>
    <source>
        <strain evidence="3">39726</strain>
    </source>
</reference>
<feature type="compositionally biased region" description="Basic residues" evidence="1">
    <location>
        <begin position="292"/>
        <end position="306"/>
    </location>
</feature>
<evidence type="ECO:0000313" key="4">
    <source>
        <dbReference type="Proteomes" id="UP000186176"/>
    </source>
</evidence>
<protein>
    <submittedName>
        <fullName evidence="3">Uncharacterized protein</fullName>
    </submittedName>
</protein>
<dbReference type="GeneID" id="39980517"/>
<dbReference type="AlphaFoldDB" id="A0A1J4MQS5"/>
<feature type="region of interest" description="Disordered" evidence="1">
    <location>
        <begin position="228"/>
        <end position="306"/>
    </location>
</feature>
<name>A0A1J4MQS5_9CRYT</name>
<evidence type="ECO:0000256" key="2">
    <source>
        <dbReference type="SAM" id="SignalP"/>
    </source>
</evidence>